<gene>
    <name evidence="2" type="ORF">CC84DRAFT_721944</name>
</gene>
<accession>A0A177CDW1</accession>
<dbReference type="EMBL" id="KV441552">
    <property type="protein sequence ID" value="OAG05411.1"/>
    <property type="molecule type" value="Genomic_DNA"/>
</dbReference>
<keyword evidence="3" id="KW-1185">Reference proteome</keyword>
<feature type="region of interest" description="Disordered" evidence="1">
    <location>
        <begin position="22"/>
        <end position="43"/>
    </location>
</feature>
<protein>
    <submittedName>
        <fullName evidence="2">Uncharacterized protein</fullName>
    </submittedName>
</protein>
<dbReference type="InParanoid" id="A0A177CDW1"/>
<organism evidence="2 3">
    <name type="scientific">Paraphaeosphaeria sporulosa</name>
    <dbReference type="NCBI Taxonomy" id="1460663"/>
    <lineage>
        <taxon>Eukaryota</taxon>
        <taxon>Fungi</taxon>
        <taxon>Dikarya</taxon>
        <taxon>Ascomycota</taxon>
        <taxon>Pezizomycotina</taxon>
        <taxon>Dothideomycetes</taxon>
        <taxon>Pleosporomycetidae</taxon>
        <taxon>Pleosporales</taxon>
        <taxon>Massarineae</taxon>
        <taxon>Didymosphaeriaceae</taxon>
        <taxon>Paraphaeosphaeria</taxon>
    </lineage>
</organism>
<evidence type="ECO:0000313" key="2">
    <source>
        <dbReference type="EMBL" id="OAG05411.1"/>
    </source>
</evidence>
<evidence type="ECO:0000313" key="3">
    <source>
        <dbReference type="Proteomes" id="UP000077069"/>
    </source>
</evidence>
<proteinExistence type="predicted"/>
<evidence type="ECO:0000256" key="1">
    <source>
        <dbReference type="SAM" id="MobiDB-lite"/>
    </source>
</evidence>
<sequence length="168" mass="18683">MQLSWLAECKDQDFMHAVPQAEGNKQKHQTPHRSIVPRGPLGKSAGGRCRQALRRVRNLHPAAICCLAIYMSQSTRVDELSPRTTGNVPQPWPVACLDLASPHGGHLGSNLHVYLGRSVSRRAGMVDKEGWCVSRAWRGRQWGRQDETGPRAGWRWMAASVGMCTSFD</sequence>
<dbReference type="Proteomes" id="UP000077069">
    <property type="component" value="Unassembled WGS sequence"/>
</dbReference>
<reference evidence="2 3" key="1">
    <citation type="submission" date="2016-05" db="EMBL/GenBank/DDBJ databases">
        <title>Comparative analysis of secretome profiles of manganese(II)-oxidizing ascomycete fungi.</title>
        <authorList>
            <consortium name="DOE Joint Genome Institute"/>
            <person name="Zeiner C.A."/>
            <person name="Purvine S.O."/>
            <person name="Zink E.M."/>
            <person name="Wu S."/>
            <person name="Pasa-Tolic L."/>
            <person name="Chaput D.L."/>
            <person name="Haridas S."/>
            <person name="Grigoriev I.V."/>
            <person name="Santelli C.M."/>
            <person name="Hansel C.M."/>
        </authorList>
    </citation>
    <scope>NUCLEOTIDE SEQUENCE [LARGE SCALE GENOMIC DNA]</scope>
    <source>
        <strain evidence="2 3">AP3s5-JAC2a</strain>
    </source>
</reference>
<dbReference type="AlphaFoldDB" id="A0A177CDW1"/>
<name>A0A177CDW1_9PLEO</name>
<dbReference type="GeneID" id="28770653"/>
<dbReference type="RefSeq" id="XP_018035776.1">
    <property type="nucleotide sequence ID" value="XM_018187167.1"/>
</dbReference>